<dbReference type="Ensembl" id="ENSAMXT00000013160.2">
    <property type="protein sequence ID" value="ENSAMXP00000013160.2"/>
    <property type="gene ID" value="ENSAMXG00000012799.2"/>
</dbReference>
<feature type="compositionally biased region" description="Basic and acidic residues" evidence="2">
    <location>
        <begin position="877"/>
        <end position="898"/>
    </location>
</feature>
<evidence type="ECO:0000313" key="5">
    <source>
        <dbReference type="Proteomes" id="UP000018467"/>
    </source>
</evidence>
<feature type="compositionally biased region" description="Acidic residues" evidence="2">
    <location>
        <begin position="865"/>
        <end position="876"/>
    </location>
</feature>
<dbReference type="GeneTree" id="ENSGT00530000064286"/>
<organism evidence="4 5">
    <name type="scientific">Astyanax mexicanus</name>
    <name type="common">Blind cave fish</name>
    <name type="synonym">Astyanax fasciatus mexicanus</name>
    <dbReference type="NCBI Taxonomy" id="7994"/>
    <lineage>
        <taxon>Eukaryota</taxon>
        <taxon>Metazoa</taxon>
        <taxon>Chordata</taxon>
        <taxon>Craniata</taxon>
        <taxon>Vertebrata</taxon>
        <taxon>Euteleostomi</taxon>
        <taxon>Actinopterygii</taxon>
        <taxon>Neopterygii</taxon>
        <taxon>Teleostei</taxon>
        <taxon>Ostariophysi</taxon>
        <taxon>Characiformes</taxon>
        <taxon>Characoidei</taxon>
        <taxon>Acestrorhamphidae</taxon>
        <taxon>Acestrorhamphinae</taxon>
        <taxon>Astyanax</taxon>
    </lineage>
</organism>
<dbReference type="Pfam" id="PF23649">
    <property type="entry name" value="FKBP15"/>
    <property type="match status" value="1"/>
</dbReference>
<dbReference type="InParanoid" id="W5KZZ8"/>
<reference evidence="4" key="3">
    <citation type="submission" date="2025-08" db="UniProtKB">
        <authorList>
            <consortium name="Ensembl"/>
        </authorList>
    </citation>
    <scope>IDENTIFICATION</scope>
</reference>
<evidence type="ECO:0000256" key="2">
    <source>
        <dbReference type="SAM" id="MobiDB-lite"/>
    </source>
</evidence>
<reference evidence="5" key="2">
    <citation type="journal article" date="2014" name="Nat. Commun.">
        <title>The cavefish genome reveals candidate genes for eye loss.</title>
        <authorList>
            <person name="McGaugh S.E."/>
            <person name="Gross J.B."/>
            <person name="Aken B."/>
            <person name="Blin M."/>
            <person name="Borowsky R."/>
            <person name="Chalopin D."/>
            <person name="Hinaux H."/>
            <person name="Jeffery W.R."/>
            <person name="Keene A."/>
            <person name="Ma L."/>
            <person name="Minx P."/>
            <person name="Murphy D."/>
            <person name="O'Quin K.E."/>
            <person name="Retaux S."/>
            <person name="Rohner N."/>
            <person name="Searle S.M."/>
            <person name="Stahl B.A."/>
            <person name="Tabin C."/>
            <person name="Volff J.N."/>
            <person name="Yoshizawa M."/>
            <person name="Warren W.C."/>
        </authorList>
    </citation>
    <scope>NUCLEOTIDE SEQUENCE [LARGE SCALE GENOMIC DNA]</scope>
    <source>
        <strain evidence="5">female</strain>
    </source>
</reference>
<keyword evidence="1" id="KW-0413">Isomerase</keyword>
<keyword evidence="1" id="KW-0697">Rotamase</keyword>
<feature type="region of interest" description="Disordered" evidence="2">
    <location>
        <begin position="288"/>
        <end position="344"/>
    </location>
</feature>
<dbReference type="InterPro" id="IPR001179">
    <property type="entry name" value="PPIase_FKBP_dom"/>
</dbReference>
<reference evidence="5" key="1">
    <citation type="submission" date="2013-03" db="EMBL/GenBank/DDBJ databases">
        <authorList>
            <person name="Jeffery W."/>
            <person name="Warren W."/>
            <person name="Wilson R.K."/>
        </authorList>
    </citation>
    <scope>NUCLEOTIDE SEQUENCE</scope>
    <source>
        <strain evidence="5">female</strain>
    </source>
</reference>
<dbReference type="eggNOG" id="KOG0552">
    <property type="taxonomic scope" value="Eukaryota"/>
</dbReference>
<keyword evidence="5" id="KW-1185">Reference proteome</keyword>
<dbReference type="Pfam" id="PF00254">
    <property type="entry name" value="FKBP_C"/>
    <property type="match status" value="1"/>
</dbReference>
<accession>W5KZZ8</accession>
<feature type="compositionally biased region" description="Polar residues" evidence="2">
    <location>
        <begin position="290"/>
        <end position="300"/>
    </location>
</feature>
<sequence>MKEVTEIFTDYLDEEFLAPKSGAKLASLFGLDQAESQGNESFQFTAPKQPKKPSATAGPPPSAPAVLFATGVHAFCYVNGQYVKQGKLGAAVLGNHVTKEYKILLYGSQQKHITTARIHPGFILTVQSGNYITFYDDQRQNWSLKFDPEKAGLDFCKEVCLAKFNSRTCVDGLVVQDLLQGEGMAVDVGDTVEVAFSGWLLQNHAVGQMFDSNIGKNKLQRVRLGSGKVLKGWEDGMVGMRKRGRRLLIIPPGMGHGLKGVPSHVPSTSTLVYDVEIHQVKFSKDEDCFSSGSADSTTASPVPLDSSALESTDQSAVSVSPDQRDQDQAPHGKSGALNELPKNSDEAKAKLISRMAKMGQPMLPFLKGAIPVQPEQEKNVGESDPVCDPFPQEISRSSSPQPVQVASKPSPCSVSPKPVAIQQPETNTTGFPQQVDVSSGRAFQPYTASQLHPFASVFPSQYQTPYQAVDISSFLLTETRQHNTEVRLAVGKVADRLDQLASKVENLQKQGFCAFGMSSISLEPAMILNNIQRIVQENSSLKKEVLERDCKVEEQTRKIGELIEQRQRYMEQSNLLMEQSNSTQQTCSQQNNTRLVLLKTEHEKVCLSEELSSSSSSEVCELQDKAVQLQQRATELQSQLDTALQEGQHHCSLISSLQTQVEELKNERDQSQQEWRAEKQKSRKMELTLKTMEEDIHDLRTEKEILEQTLSDRKRRWQLERERLLMEQEEQRRSSEEENQQLREQLRRARASADAHARQQAELDLEWQERCDVSVKTQTVKLEAVVNQLKEQCAALQKKQESDGQLLETQLAVQIKQVMNRLYHSLRAQFALQGSYTGDSVLKMILKTIKHVTMRLLKHHQELDPAADSEAGDEEERYFSAEDTGKEENVEESGIKCEKEDFQESLDQTYMTAQETTHLESSKLISDSSSSIALVVEGQPVDTEWRDEHGD</sequence>
<reference evidence="4" key="4">
    <citation type="submission" date="2025-09" db="UniProtKB">
        <authorList>
            <consortium name="Ensembl"/>
        </authorList>
    </citation>
    <scope>IDENTIFICATION</scope>
</reference>
<dbReference type="AlphaFoldDB" id="W5KZZ8"/>
<evidence type="ECO:0000313" key="4">
    <source>
        <dbReference type="Ensembl" id="ENSAMXP00000013160.2"/>
    </source>
</evidence>
<feature type="compositionally biased region" description="Low complexity" evidence="2">
    <location>
        <begin position="407"/>
        <end position="419"/>
    </location>
</feature>
<feature type="region of interest" description="Disordered" evidence="2">
    <location>
        <begin position="864"/>
        <end position="898"/>
    </location>
</feature>
<comment type="catalytic activity">
    <reaction evidence="1">
        <text>[protein]-peptidylproline (omega=180) = [protein]-peptidylproline (omega=0)</text>
        <dbReference type="Rhea" id="RHEA:16237"/>
        <dbReference type="Rhea" id="RHEA-COMP:10747"/>
        <dbReference type="Rhea" id="RHEA-COMP:10748"/>
        <dbReference type="ChEBI" id="CHEBI:83833"/>
        <dbReference type="ChEBI" id="CHEBI:83834"/>
        <dbReference type="EC" id="5.2.1.8"/>
    </reaction>
</comment>
<dbReference type="PANTHER" id="PTHR44927:SF1">
    <property type="entry name" value="FK506-BINDING PROTEIN 15"/>
    <property type="match status" value="1"/>
</dbReference>
<evidence type="ECO:0000256" key="1">
    <source>
        <dbReference type="PROSITE-ProRule" id="PRU00277"/>
    </source>
</evidence>
<dbReference type="HOGENOM" id="CLU_007194_0_0_1"/>
<feature type="region of interest" description="Disordered" evidence="2">
    <location>
        <begin position="393"/>
        <end position="431"/>
    </location>
</feature>
<dbReference type="InterPro" id="IPR056598">
    <property type="entry name" value="FKBP-15_dom"/>
</dbReference>
<dbReference type="GO" id="GO:0030426">
    <property type="term" value="C:growth cone"/>
    <property type="evidence" value="ECO:0007669"/>
    <property type="project" value="TreeGrafter"/>
</dbReference>
<feature type="domain" description="PPIase FKBP-type" evidence="3">
    <location>
        <begin position="189"/>
        <end position="281"/>
    </location>
</feature>
<feature type="compositionally biased region" description="Polar residues" evidence="2">
    <location>
        <begin position="394"/>
        <end position="404"/>
    </location>
</feature>
<dbReference type="InterPro" id="IPR046357">
    <property type="entry name" value="PPIase_dom_sf"/>
</dbReference>
<name>W5KZZ8_ASTMX</name>
<dbReference type="Bgee" id="ENSAMXG00000012799">
    <property type="expression patterns" value="Expressed in testis and 3 other cell types or tissues"/>
</dbReference>
<dbReference type="Gene3D" id="3.10.50.40">
    <property type="match status" value="1"/>
</dbReference>
<dbReference type="EC" id="5.2.1.8" evidence="1"/>
<evidence type="ECO:0000259" key="3">
    <source>
        <dbReference type="PROSITE" id="PS50059"/>
    </source>
</evidence>
<dbReference type="SUPFAM" id="SSF54534">
    <property type="entry name" value="FKBP-like"/>
    <property type="match status" value="1"/>
</dbReference>
<feature type="region of interest" description="Disordered" evidence="2">
    <location>
        <begin position="727"/>
        <end position="753"/>
    </location>
</feature>
<dbReference type="GO" id="GO:0003755">
    <property type="term" value="F:peptidyl-prolyl cis-trans isomerase activity"/>
    <property type="evidence" value="ECO:0007669"/>
    <property type="project" value="UniProtKB-KW"/>
</dbReference>
<feature type="compositionally biased region" description="Polar residues" evidence="2">
    <location>
        <begin position="308"/>
        <end position="321"/>
    </location>
</feature>
<protein>
    <recommendedName>
        <fullName evidence="1">peptidylprolyl isomerase</fullName>
        <ecNumber evidence="1">5.2.1.8</ecNumber>
    </recommendedName>
</protein>
<dbReference type="PROSITE" id="PS50059">
    <property type="entry name" value="FKBP_PPIASE"/>
    <property type="match status" value="1"/>
</dbReference>
<feature type="region of interest" description="Disordered" evidence="2">
    <location>
        <begin position="40"/>
        <end position="60"/>
    </location>
</feature>
<proteinExistence type="predicted"/>
<dbReference type="eggNOG" id="KOG4725">
    <property type="taxonomic scope" value="Eukaryota"/>
</dbReference>
<dbReference type="STRING" id="7994.ENSAMXP00000013160"/>
<dbReference type="Proteomes" id="UP000018467">
    <property type="component" value="Unassembled WGS sequence"/>
</dbReference>
<dbReference type="PANTHER" id="PTHR44927">
    <property type="entry name" value="FK506-BINDING PROTEIN 15"/>
    <property type="match status" value="1"/>
</dbReference>